<organism evidence="1 2">
    <name type="scientific">Neolewinella agarilytica</name>
    <dbReference type="NCBI Taxonomy" id="478744"/>
    <lineage>
        <taxon>Bacteria</taxon>
        <taxon>Pseudomonadati</taxon>
        <taxon>Bacteroidota</taxon>
        <taxon>Saprospiria</taxon>
        <taxon>Saprospirales</taxon>
        <taxon>Lewinellaceae</taxon>
        <taxon>Neolewinella</taxon>
    </lineage>
</organism>
<protein>
    <submittedName>
        <fullName evidence="1">Uncharacterized protein</fullName>
    </submittedName>
</protein>
<dbReference type="EMBL" id="FOFB01000057">
    <property type="protein sequence ID" value="SER48416.1"/>
    <property type="molecule type" value="Genomic_DNA"/>
</dbReference>
<accession>A0A1H9PJE6</accession>
<gene>
    <name evidence="1" type="ORF">SAMN05444359_1573</name>
</gene>
<dbReference type="AlphaFoldDB" id="A0A1H9PJE6"/>
<keyword evidence="2" id="KW-1185">Reference proteome</keyword>
<reference evidence="2" key="1">
    <citation type="submission" date="2016-10" db="EMBL/GenBank/DDBJ databases">
        <authorList>
            <person name="Varghese N."/>
            <person name="Submissions S."/>
        </authorList>
    </citation>
    <scope>NUCLEOTIDE SEQUENCE [LARGE SCALE GENOMIC DNA]</scope>
    <source>
        <strain evidence="2">DSM 24740</strain>
    </source>
</reference>
<sequence>MLNNPISNIDPLGDTTRIFNLEGILQRTINDSHANQEHFLTTGALDILGQVGFLDADGQGIVSRALSSFFIGENTRSQIEEIVSISDGEGLERAFVLDLGSGSKELQALDITANRNRGPSHFDVPNQLYKLYPTAVISGHVHPKTGFKPDDPQALHIPSATGYGYGKDFVAHLRRSSRGFESSPLMIATFQGYNLYTSERYTKKINPRTKGFDVEVPVGRGNIYNYQGVKIIE</sequence>
<dbReference type="InParanoid" id="A0A1H9PJE6"/>
<proteinExistence type="predicted"/>
<evidence type="ECO:0000313" key="2">
    <source>
        <dbReference type="Proteomes" id="UP000199021"/>
    </source>
</evidence>
<dbReference type="Proteomes" id="UP000199021">
    <property type="component" value="Unassembled WGS sequence"/>
</dbReference>
<name>A0A1H9PJE6_9BACT</name>
<evidence type="ECO:0000313" key="1">
    <source>
        <dbReference type="EMBL" id="SER48416.1"/>
    </source>
</evidence>